<dbReference type="PANTHER" id="PTHR30177:SF4">
    <property type="entry name" value="OSMOPROTECTANT IMPORT PERMEASE PROTEIN OSMW"/>
    <property type="match status" value="1"/>
</dbReference>
<dbReference type="InterPro" id="IPR035906">
    <property type="entry name" value="MetI-like_sf"/>
</dbReference>
<comment type="similarity">
    <text evidence="6">In the C-terminal section; belongs to the OsmX family.</text>
</comment>
<dbReference type="Gene3D" id="1.10.3720.10">
    <property type="entry name" value="MetI-like"/>
    <property type="match status" value="1"/>
</dbReference>
<evidence type="ECO:0000313" key="10">
    <source>
        <dbReference type="EMBL" id="QDT62296.1"/>
    </source>
</evidence>
<organism evidence="10 11">
    <name type="scientific">Stieleria bergensis</name>
    <dbReference type="NCBI Taxonomy" id="2528025"/>
    <lineage>
        <taxon>Bacteria</taxon>
        <taxon>Pseudomonadati</taxon>
        <taxon>Planctomycetota</taxon>
        <taxon>Planctomycetia</taxon>
        <taxon>Pirellulales</taxon>
        <taxon>Pirellulaceae</taxon>
        <taxon>Stieleria</taxon>
    </lineage>
</organism>
<evidence type="ECO:0000256" key="3">
    <source>
        <dbReference type="ARBA" id="ARBA00022692"/>
    </source>
</evidence>
<evidence type="ECO:0000256" key="4">
    <source>
        <dbReference type="ARBA" id="ARBA00022989"/>
    </source>
</evidence>
<dbReference type="PROSITE" id="PS50928">
    <property type="entry name" value="ABC_TM1"/>
    <property type="match status" value="1"/>
</dbReference>
<evidence type="ECO:0000256" key="1">
    <source>
        <dbReference type="ARBA" id="ARBA00004651"/>
    </source>
</evidence>
<feature type="transmembrane region" description="Helical" evidence="8">
    <location>
        <begin position="437"/>
        <end position="456"/>
    </location>
</feature>
<evidence type="ECO:0000256" key="6">
    <source>
        <dbReference type="ARBA" id="ARBA00035642"/>
    </source>
</evidence>
<dbReference type="Gene3D" id="3.40.190.10">
    <property type="entry name" value="Periplasmic binding protein-like II"/>
    <property type="match status" value="1"/>
</dbReference>
<dbReference type="Pfam" id="PF04069">
    <property type="entry name" value="OpuAC"/>
    <property type="match status" value="1"/>
</dbReference>
<dbReference type="GO" id="GO:0022857">
    <property type="term" value="F:transmembrane transporter activity"/>
    <property type="evidence" value="ECO:0007669"/>
    <property type="project" value="InterPro"/>
</dbReference>
<comment type="similarity">
    <text evidence="8">Belongs to the binding-protein-dependent transport system permease family.</text>
</comment>
<dbReference type="GO" id="GO:0043190">
    <property type="term" value="C:ATP-binding cassette (ABC) transporter complex"/>
    <property type="evidence" value="ECO:0007669"/>
    <property type="project" value="InterPro"/>
</dbReference>
<feature type="domain" description="ABC transmembrane type-1" evidence="9">
    <location>
        <begin position="302"/>
        <end position="489"/>
    </location>
</feature>
<proteinExistence type="inferred from homology"/>
<dbReference type="InterPro" id="IPR000515">
    <property type="entry name" value="MetI-like"/>
</dbReference>
<dbReference type="CDD" id="cd06261">
    <property type="entry name" value="TM_PBP2"/>
    <property type="match status" value="1"/>
</dbReference>
<feature type="transmembrane region" description="Helical" evidence="8">
    <location>
        <begin position="362"/>
        <end position="385"/>
    </location>
</feature>
<dbReference type="InterPro" id="IPR007210">
    <property type="entry name" value="ABC_Gly_betaine_transp_sub-bd"/>
</dbReference>
<comment type="subcellular location">
    <subcellularLocation>
        <location evidence="1 8">Cell membrane</location>
        <topology evidence="1 8">Multi-pass membrane protein</topology>
    </subcellularLocation>
</comment>
<evidence type="ECO:0000256" key="5">
    <source>
        <dbReference type="ARBA" id="ARBA00023136"/>
    </source>
</evidence>
<comment type="similarity">
    <text evidence="7">In the N-terminal section; belongs to the binding-protein-dependent transport system permease family.</text>
</comment>
<keyword evidence="4 8" id="KW-1133">Transmembrane helix</keyword>
<evidence type="ECO:0000256" key="8">
    <source>
        <dbReference type="RuleBase" id="RU363032"/>
    </source>
</evidence>
<protein>
    <submittedName>
        <fullName evidence="10">Choline transport system permease protein OpuBB</fullName>
    </submittedName>
</protein>
<dbReference type="InterPro" id="IPR041894">
    <property type="entry name" value="PBP2_ProX-like"/>
</dbReference>
<dbReference type="SUPFAM" id="SSF161098">
    <property type="entry name" value="MetI-like"/>
    <property type="match status" value="1"/>
</dbReference>
<dbReference type="PANTHER" id="PTHR30177">
    <property type="entry name" value="GLYCINE BETAINE/L-PROLINE TRANSPORT SYSTEM PERMEASE PROTEIN PROW"/>
    <property type="match status" value="1"/>
</dbReference>
<keyword evidence="2 8" id="KW-0813">Transport</keyword>
<dbReference type="SUPFAM" id="SSF53850">
    <property type="entry name" value="Periplasmic binding protein-like II"/>
    <property type="match status" value="1"/>
</dbReference>
<dbReference type="Pfam" id="PF00528">
    <property type="entry name" value="BPD_transp_1"/>
    <property type="match status" value="1"/>
</dbReference>
<keyword evidence="3 8" id="KW-0812">Transmembrane</keyword>
<name>A0A517T1P8_9BACT</name>
<dbReference type="Gene3D" id="3.40.190.120">
    <property type="entry name" value="Osmoprotection protein (prox), domain 2"/>
    <property type="match status" value="1"/>
</dbReference>
<keyword evidence="11" id="KW-1185">Reference proteome</keyword>
<accession>A0A517T1P8</accession>
<dbReference type="OrthoDB" id="9801163at2"/>
<dbReference type="RefSeq" id="WP_145276980.1">
    <property type="nucleotide sequence ID" value="NZ_CP036272.1"/>
</dbReference>
<dbReference type="CDD" id="cd13607">
    <property type="entry name" value="PBP2_AfProX_like"/>
    <property type="match status" value="1"/>
</dbReference>
<feature type="transmembrane region" description="Helical" evidence="8">
    <location>
        <begin position="337"/>
        <end position="356"/>
    </location>
</feature>
<feature type="transmembrane region" description="Helical" evidence="8">
    <location>
        <begin position="468"/>
        <end position="489"/>
    </location>
</feature>
<evidence type="ECO:0000256" key="2">
    <source>
        <dbReference type="ARBA" id="ARBA00022448"/>
    </source>
</evidence>
<evidence type="ECO:0000256" key="7">
    <source>
        <dbReference type="ARBA" id="ARBA00035652"/>
    </source>
</evidence>
<evidence type="ECO:0000313" key="11">
    <source>
        <dbReference type="Proteomes" id="UP000315003"/>
    </source>
</evidence>
<reference evidence="10 11" key="1">
    <citation type="submission" date="2019-02" db="EMBL/GenBank/DDBJ databases">
        <title>Deep-cultivation of Planctomycetes and their phenomic and genomic characterization uncovers novel biology.</title>
        <authorList>
            <person name="Wiegand S."/>
            <person name="Jogler M."/>
            <person name="Boedeker C."/>
            <person name="Pinto D."/>
            <person name="Vollmers J."/>
            <person name="Rivas-Marin E."/>
            <person name="Kohn T."/>
            <person name="Peeters S.H."/>
            <person name="Heuer A."/>
            <person name="Rast P."/>
            <person name="Oberbeckmann S."/>
            <person name="Bunk B."/>
            <person name="Jeske O."/>
            <person name="Meyerdierks A."/>
            <person name="Storesund J.E."/>
            <person name="Kallscheuer N."/>
            <person name="Luecker S."/>
            <person name="Lage O.M."/>
            <person name="Pohl T."/>
            <person name="Merkel B.J."/>
            <person name="Hornburger P."/>
            <person name="Mueller R.-W."/>
            <person name="Bruemmer F."/>
            <person name="Labrenz M."/>
            <person name="Spormann A.M."/>
            <person name="Op den Camp H."/>
            <person name="Overmann J."/>
            <person name="Amann R."/>
            <person name="Jetten M.S.M."/>
            <person name="Mascher T."/>
            <person name="Medema M.H."/>
            <person name="Devos D.P."/>
            <person name="Kaster A.-K."/>
            <person name="Ovreas L."/>
            <person name="Rohde M."/>
            <person name="Galperin M.Y."/>
            <person name="Jogler C."/>
        </authorList>
    </citation>
    <scope>NUCLEOTIDE SEQUENCE [LARGE SCALE GENOMIC DNA]</scope>
    <source>
        <strain evidence="10 11">SV_7m_r</strain>
    </source>
</reference>
<sequence>MIRWILFIIGMLFLAFVPLSWQRSKVKVGSKKFTESVILGEMLRILCDDAGVSAQHSWEIGGTKLVFEALRNGDIDVYPEYTGTIAQEILGNSTVDFAAMQTALQELGIQMSQPLGFNNTYALGMTRQHADALQIKTVSDLLRHPQLRFGFSNEFVDREDGWKNLQSHYELPHQEVTGLDHDLAYKQLELGAIDVIDVYTTDAKINSYDLAVLKDDLNYFPRYDAVLLYRDDLPDRSPQAVRSLLRLQGAISESEMIDANSRAETEADVSEPRVAADWLEARFGIVTEVKRETLLARLLQRTIEHLDLVRRSFLPAILLAVPLGIAAAKLPRLGQVILASVGIIQTIPALALLVLFMPVVAAFGLVGVGLGSSTAVAALLLYSLLPIVRNTHAGLVGISSHHREAALALGLPPTFRLLHIELPLASRSVLAGIKTAAVINVGFATLGALIGAGGYGQPILKGIRLNDLSLILQGAIPAAILALAVQAAFELAERWFVPKGLRLSQT</sequence>
<dbReference type="EMBL" id="CP036272">
    <property type="protein sequence ID" value="QDT62296.1"/>
    <property type="molecule type" value="Genomic_DNA"/>
</dbReference>
<evidence type="ECO:0000259" key="9">
    <source>
        <dbReference type="PROSITE" id="PS50928"/>
    </source>
</evidence>
<dbReference type="GO" id="GO:0031460">
    <property type="term" value="P:glycine betaine transport"/>
    <property type="evidence" value="ECO:0007669"/>
    <property type="project" value="TreeGrafter"/>
</dbReference>
<gene>
    <name evidence="10" type="primary">opuBB</name>
    <name evidence="10" type="ORF">SV7mr_48430</name>
</gene>
<dbReference type="InterPro" id="IPR051204">
    <property type="entry name" value="ABC_transp_perm/SBD"/>
</dbReference>
<dbReference type="AlphaFoldDB" id="A0A517T1P8"/>
<keyword evidence="5 8" id="KW-0472">Membrane</keyword>
<dbReference type="Proteomes" id="UP000315003">
    <property type="component" value="Chromosome"/>
</dbReference>